<proteinExistence type="inferred from homology"/>
<dbReference type="AlphaFoldDB" id="A0A401UUU0"/>
<dbReference type="SUPFAM" id="SSF52540">
    <property type="entry name" value="P-loop containing nucleoside triphosphate hydrolases"/>
    <property type="match status" value="1"/>
</dbReference>
<dbReference type="InterPro" id="IPR025669">
    <property type="entry name" value="AAA_dom"/>
</dbReference>
<evidence type="ECO:0000256" key="2">
    <source>
        <dbReference type="ARBA" id="ARBA00049360"/>
    </source>
</evidence>
<evidence type="ECO:0000256" key="1">
    <source>
        <dbReference type="ARBA" id="ARBA00006976"/>
    </source>
</evidence>
<dbReference type="InterPro" id="IPR050678">
    <property type="entry name" value="DNA_Partitioning_ATPase"/>
</dbReference>
<dbReference type="Pfam" id="PF13614">
    <property type="entry name" value="AAA_31"/>
    <property type="match status" value="1"/>
</dbReference>
<dbReference type="OrthoDB" id="9815116at2"/>
<evidence type="ECO:0000259" key="5">
    <source>
        <dbReference type="Pfam" id="PF13614"/>
    </source>
</evidence>
<dbReference type="FunFam" id="3.40.50.300:FF:000285">
    <property type="entry name" value="Sporulation initiation inhibitor Soj"/>
    <property type="match status" value="1"/>
</dbReference>
<dbReference type="EMBL" id="BHYK01000068">
    <property type="protein sequence ID" value="GCD13208.1"/>
    <property type="molecule type" value="Genomic_DNA"/>
</dbReference>
<dbReference type="PANTHER" id="PTHR13696">
    <property type="entry name" value="P-LOOP CONTAINING NUCLEOSIDE TRIPHOSPHATE HYDROLASE"/>
    <property type="match status" value="1"/>
</dbReference>
<dbReference type="Proteomes" id="UP000287872">
    <property type="component" value="Unassembled WGS sequence"/>
</dbReference>
<comment type="caution">
    <text evidence="6">The sequence shown here is derived from an EMBL/GenBank/DDBJ whole genome shotgun (WGS) entry which is preliminary data.</text>
</comment>
<evidence type="ECO:0000256" key="4">
    <source>
        <dbReference type="ARBA" id="ARBA00071824"/>
    </source>
</evidence>
<gene>
    <name evidence="6" type="primary">soj_2</name>
    <name evidence="6" type="ORF">Ctaglu_48310</name>
</gene>
<dbReference type="CDD" id="cd02042">
    <property type="entry name" value="ParAB_family"/>
    <property type="match status" value="1"/>
</dbReference>
<comment type="similarity">
    <text evidence="1">Belongs to the ParA family.</text>
</comment>
<reference evidence="6 7" key="1">
    <citation type="submission" date="2018-11" db="EMBL/GenBank/DDBJ databases">
        <title>Genome sequencing and assembly of Clostridium tagluense strain A121.</title>
        <authorList>
            <person name="Murakami T."/>
            <person name="Segawa T."/>
            <person name="Shcherbakova V.A."/>
            <person name="Mori H."/>
            <person name="Yoshimura Y."/>
        </authorList>
    </citation>
    <scope>NUCLEOTIDE SEQUENCE [LARGE SCALE GENOMIC DNA]</scope>
    <source>
        <strain evidence="6 7">A121</strain>
    </source>
</reference>
<evidence type="ECO:0000313" key="7">
    <source>
        <dbReference type="Proteomes" id="UP000287872"/>
    </source>
</evidence>
<accession>A0A401UUU0</accession>
<feature type="domain" description="AAA" evidence="5">
    <location>
        <begin position="1"/>
        <end position="175"/>
    </location>
</feature>
<dbReference type="PIRSF" id="PIRSF009320">
    <property type="entry name" value="Nuc_binding_HP_1000"/>
    <property type="match status" value="1"/>
</dbReference>
<dbReference type="InterPro" id="IPR027417">
    <property type="entry name" value="P-loop_NTPase"/>
</dbReference>
<dbReference type="Gene3D" id="3.40.50.300">
    <property type="entry name" value="P-loop containing nucleotide triphosphate hydrolases"/>
    <property type="match status" value="1"/>
</dbReference>
<comment type="subunit">
    <text evidence="3">Dimerizes in the presence of ATP but not ADP; ATP-binding is required for double-stranded (ds)DNA-binding. Interacts with DnaA.</text>
</comment>
<name>A0A401UUU0_9CLOT</name>
<dbReference type="PANTHER" id="PTHR13696:SF99">
    <property type="entry name" value="COBYRINIC ACID AC-DIAMIDE SYNTHASE"/>
    <property type="match status" value="1"/>
</dbReference>
<protein>
    <recommendedName>
        <fullName evidence="4">Sporulation initiation inhibitor protein Soj</fullName>
    </recommendedName>
</protein>
<comment type="catalytic activity">
    <reaction evidence="2">
        <text>ATP + H2O = ADP + phosphate + H(+)</text>
        <dbReference type="Rhea" id="RHEA:13065"/>
        <dbReference type="ChEBI" id="CHEBI:15377"/>
        <dbReference type="ChEBI" id="CHEBI:15378"/>
        <dbReference type="ChEBI" id="CHEBI:30616"/>
        <dbReference type="ChEBI" id="CHEBI:43474"/>
        <dbReference type="ChEBI" id="CHEBI:456216"/>
    </reaction>
</comment>
<dbReference type="RefSeq" id="WP_125006546.1">
    <property type="nucleotide sequence ID" value="NZ_BHYK01000068.1"/>
</dbReference>
<sequence>MEIISIVNQKGGVAKTTTTLNLGSCLVQLGKKVLLLDLDSQANLTKSIEVKEEKKKNIHHLLIKEAAIDEVICNTNINNLDIICSDMGLSNFEGELAEVIDKELMLKQSLAKISEYDYILIDCSPSLNLLTINALVASTSLLIPLEPSVFGLEGLAQLINVLKLVIKKFNSKLKVKGVLLTRVDSRSTIPQMFRNQLKDIFDKKLFETMIHQSVSVVKSQMNREPLSTYDKLSRSYKEYLQLAEEVIKRG</sequence>
<keyword evidence="7" id="KW-1185">Reference proteome</keyword>
<evidence type="ECO:0000256" key="3">
    <source>
        <dbReference type="ARBA" id="ARBA00062323"/>
    </source>
</evidence>
<organism evidence="6 7">
    <name type="scientific">Clostridium tagluense</name>
    <dbReference type="NCBI Taxonomy" id="360422"/>
    <lineage>
        <taxon>Bacteria</taxon>
        <taxon>Bacillati</taxon>
        <taxon>Bacillota</taxon>
        <taxon>Clostridia</taxon>
        <taxon>Eubacteriales</taxon>
        <taxon>Clostridiaceae</taxon>
        <taxon>Clostridium</taxon>
    </lineage>
</organism>
<evidence type="ECO:0000313" key="6">
    <source>
        <dbReference type="EMBL" id="GCD13208.1"/>
    </source>
</evidence>